<evidence type="ECO:0000256" key="3">
    <source>
        <dbReference type="ARBA" id="ARBA00022723"/>
    </source>
</evidence>
<accession>A0A6G1ISY1</accession>
<gene>
    <name evidence="9" type="ORF">K458DRAFT_310014</name>
</gene>
<keyword evidence="4 7" id="KW-0560">Oxidoreductase</keyword>
<feature type="compositionally biased region" description="Basic and acidic residues" evidence="8">
    <location>
        <begin position="172"/>
        <end position="186"/>
    </location>
</feature>
<feature type="region of interest" description="Disordered" evidence="8">
    <location>
        <begin position="172"/>
        <end position="195"/>
    </location>
</feature>
<evidence type="ECO:0000256" key="1">
    <source>
        <dbReference type="ARBA" id="ARBA00001971"/>
    </source>
</evidence>
<evidence type="ECO:0000256" key="8">
    <source>
        <dbReference type="SAM" id="MobiDB-lite"/>
    </source>
</evidence>
<dbReference type="Pfam" id="PF00067">
    <property type="entry name" value="p450"/>
    <property type="match status" value="1"/>
</dbReference>
<dbReference type="InterPro" id="IPR047146">
    <property type="entry name" value="Cyt_P450_E_CYP52_fungi"/>
</dbReference>
<dbReference type="PANTHER" id="PTHR24287:SF17">
    <property type="entry name" value="P450, PUTATIVE (EUROFUNG)-RELATED"/>
    <property type="match status" value="1"/>
</dbReference>
<sequence>MSAIVTSDPDNIQAISGPDWGVAQRLHGMKEMLGPGFIAVDGEEWVRARKMLRPAFNKNSIDGFGVLGKVTERVVEGIQEREGVVEIDEMLFDAFMKSSMQFILGLDAEKEGDGRPLTVSQFNELWQQAFVSMAVRILLDNKSWILPSAQYLKACAKLHSFVDFAIDESERRSAKASDAPDQKKTMVDVVRPQARSKEDARNQLMGAHTANQDTTATLTCNAIQLLADHPSTWKQLREETRVKGADLLAYDGLKESKLLHNILFETLRLRPVFPMFGRHALRDVTLPKGGGPKGDQPLHVPKGTSGLMNSWATHFDPAVFGPDVNAFKPDRWNSIKPKTKEFAPFGLGGRACLGREKALVESSYLLVRFAQNFERLEAPGSEWKPDTTRMSMKNGAGYKVVFHTE</sequence>
<comment type="cofactor">
    <cofactor evidence="1">
        <name>heme</name>
        <dbReference type="ChEBI" id="CHEBI:30413"/>
    </cofactor>
</comment>
<dbReference type="SUPFAM" id="SSF48264">
    <property type="entry name" value="Cytochrome P450"/>
    <property type="match status" value="1"/>
</dbReference>
<comment type="similarity">
    <text evidence="2 7">Belongs to the cytochrome P450 family.</text>
</comment>
<keyword evidence="7" id="KW-0349">Heme</keyword>
<keyword evidence="6 7" id="KW-0503">Monooxygenase</keyword>
<proteinExistence type="inferred from homology"/>
<protein>
    <submittedName>
        <fullName evidence="9">Cytochrome P450</fullName>
    </submittedName>
</protein>
<dbReference type="InterPro" id="IPR017972">
    <property type="entry name" value="Cyt_P450_CS"/>
</dbReference>
<evidence type="ECO:0000256" key="4">
    <source>
        <dbReference type="ARBA" id="ARBA00023002"/>
    </source>
</evidence>
<dbReference type="AlphaFoldDB" id="A0A6G1ISY1"/>
<evidence type="ECO:0000256" key="6">
    <source>
        <dbReference type="ARBA" id="ARBA00023033"/>
    </source>
</evidence>
<evidence type="ECO:0000256" key="2">
    <source>
        <dbReference type="ARBA" id="ARBA00010617"/>
    </source>
</evidence>
<dbReference type="GO" id="GO:0020037">
    <property type="term" value="F:heme binding"/>
    <property type="evidence" value="ECO:0007669"/>
    <property type="project" value="InterPro"/>
</dbReference>
<dbReference type="PRINTS" id="PR01239">
    <property type="entry name" value="EP450IICYP52"/>
</dbReference>
<organism evidence="9 10">
    <name type="scientific">Lentithecium fluviatile CBS 122367</name>
    <dbReference type="NCBI Taxonomy" id="1168545"/>
    <lineage>
        <taxon>Eukaryota</taxon>
        <taxon>Fungi</taxon>
        <taxon>Dikarya</taxon>
        <taxon>Ascomycota</taxon>
        <taxon>Pezizomycotina</taxon>
        <taxon>Dothideomycetes</taxon>
        <taxon>Pleosporomycetidae</taxon>
        <taxon>Pleosporales</taxon>
        <taxon>Massarineae</taxon>
        <taxon>Lentitheciaceae</taxon>
        <taxon>Lentithecium</taxon>
    </lineage>
</organism>
<keyword evidence="5 7" id="KW-0408">Iron</keyword>
<dbReference type="Proteomes" id="UP000799291">
    <property type="component" value="Unassembled WGS sequence"/>
</dbReference>
<dbReference type="GO" id="GO:0016712">
    <property type="term" value="F:oxidoreductase activity, acting on paired donors, with incorporation or reduction of molecular oxygen, reduced flavin or flavoprotein as one donor, and incorporation of one atom of oxygen"/>
    <property type="evidence" value="ECO:0007669"/>
    <property type="project" value="InterPro"/>
</dbReference>
<evidence type="ECO:0000256" key="5">
    <source>
        <dbReference type="ARBA" id="ARBA00023004"/>
    </source>
</evidence>
<dbReference type="PROSITE" id="PS00086">
    <property type="entry name" value="CYTOCHROME_P450"/>
    <property type="match status" value="1"/>
</dbReference>
<evidence type="ECO:0000313" key="10">
    <source>
        <dbReference type="Proteomes" id="UP000799291"/>
    </source>
</evidence>
<dbReference type="EMBL" id="MU005592">
    <property type="protein sequence ID" value="KAF2681342.1"/>
    <property type="molecule type" value="Genomic_DNA"/>
</dbReference>
<dbReference type="InterPro" id="IPR002974">
    <property type="entry name" value="Cyt_P450_E_CYP52_ascomycetes"/>
</dbReference>
<dbReference type="OrthoDB" id="1470350at2759"/>
<dbReference type="InterPro" id="IPR036396">
    <property type="entry name" value="Cyt_P450_sf"/>
</dbReference>
<name>A0A6G1ISY1_9PLEO</name>
<dbReference type="InterPro" id="IPR001128">
    <property type="entry name" value="Cyt_P450"/>
</dbReference>
<keyword evidence="3 7" id="KW-0479">Metal-binding</keyword>
<reference evidence="9" key="1">
    <citation type="journal article" date="2020" name="Stud. Mycol.">
        <title>101 Dothideomycetes genomes: a test case for predicting lifestyles and emergence of pathogens.</title>
        <authorList>
            <person name="Haridas S."/>
            <person name="Albert R."/>
            <person name="Binder M."/>
            <person name="Bloem J."/>
            <person name="Labutti K."/>
            <person name="Salamov A."/>
            <person name="Andreopoulos B."/>
            <person name="Baker S."/>
            <person name="Barry K."/>
            <person name="Bills G."/>
            <person name="Bluhm B."/>
            <person name="Cannon C."/>
            <person name="Castanera R."/>
            <person name="Culley D."/>
            <person name="Daum C."/>
            <person name="Ezra D."/>
            <person name="Gonzalez J."/>
            <person name="Henrissat B."/>
            <person name="Kuo A."/>
            <person name="Liang C."/>
            <person name="Lipzen A."/>
            <person name="Lutzoni F."/>
            <person name="Magnuson J."/>
            <person name="Mondo S."/>
            <person name="Nolan M."/>
            <person name="Ohm R."/>
            <person name="Pangilinan J."/>
            <person name="Park H.-J."/>
            <person name="Ramirez L."/>
            <person name="Alfaro M."/>
            <person name="Sun H."/>
            <person name="Tritt A."/>
            <person name="Yoshinaga Y."/>
            <person name="Zwiers L.-H."/>
            <person name="Turgeon B."/>
            <person name="Goodwin S."/>
            <person name="Spatafora J."/>
            <person name="Crous P."/>
            <person name="Grigoriev I."/>
        </authorList>
    </citation>
    <scope>NUCLEOTIDE SEQUENCE</scope>
    <source>
        <strain evidence="9">CBS 122367</strain>
    </source>
</reference>
<dbReference type="GO" id="GO:0005506">
    <property type="term" value="F:iron ion binding"/>
    <property type="evidence" value="ECO:0007669"/>
    <property type="project" value="InterPro"/>
</dbReference>
<keyword evidence="10" id="KW-1185">Reference proteome</keyword>
<dbReference type="PANTHER" id="PTHR24287">
    <property type="entry name" value="P450, PUTATIVE (EUROFUNG)-RELATED"/>
    <property type="match status" value="1"/>
</dbReference>
<dbReference type="Gene3D" id="1.10.630.10">
    <property type="entry name" value="Cytochrome P450"/>
    <property type="match status" value="1"/>
</dbReference>
<dbReference type="PRINTS" id="PR00385">
    <property type="entry name" value="P450"/>
</dbReference>
<evidence type="ECO:0000313" key="9">
    <source>
        <dbReference type="EMBL" id="KAF2681342.1"/>
    </source>
</evidence>
<evidence type="ECO:0000256" key="7">
    <source>
        <dbReference type="RuleBase" id="RU000461"/>
    </source>
</evidence>